<dbReference type="RefSeq" id="WP_155175498.1">
    <property type="nucleotide sequence ID" value="NZ_BAAAFL010000012.1"/>
</dbReference>
<dbReference type="PANTHER" id="PTHR43547">
    <property type="entry name" value="TWO-COMPONENT HISTIDINE KINASE"/>
    <property type="match status" value="1"/>
</dbReference>
<feature type="signal peptide" evidence="3">
    <location>
        <begin position="1"/>
        <end position="19"/>
    </location>
</feature>
<dbReference type="SUPFAM" id="SSF50998">
    <property type="entry name" value="Quinoprotein alcohol dehydrogenase-like"/>
    <property type="match status" value="1"/>
</dbReference>
<name>A0ABW9RW37_9BACT</name>
<dbReference type="Pfam" id="PF07495">
    <property type="entry name" value="Y_Y_Y"/>
    <property type="match status" value="1"/>
</dbReference>
<keyword evidence="3" id="KW-0732">Signal</keyword>
<dbReference type="InterPro" id="IPR011123">
    <property type="entry name" value="Y_Y_Y"/>
</dbReference>
<keyword evidence="1" id="KW-0597">Phosphoprotein</keyword>
<feature type="transmembrane region" description="Helical" evidence="2">
    <location>
        <begin position="849"/>
        <end position="869"/>
    </location>
</feature>
<dbReference type="Gene3D" id="2.130.10.10">
    <property type="entry name" value="YVTN repeat-like/Quinoprotein amine dehydrogenase"/>
    <property type="match status" value="2"/>
</dbReference>
<dbReference type="EMBL" id="SMLW01000656">
    <property type="protein sequence ID" value="MTI28198.1"/>
    <property type="molecule type" value="Genomic_DNA"/>
</dbReference>
<dbReference type="InterPro" id="IPR013783">
    <property type="entry name" value="Ig-like_fold"/>
</dbReference>
<proteinExistence type="predicted"/>
<keyword evidence="2" id="KW-1133">Transmembrane helix</keyword>
<dbReference type="PANTHER" id="PTHR43547:SF2">
    <property type="entry name" value="HYBRID SIGNAL TRANSDUCTION HISTIDINE KINASE C"/>
    <property type="match status" value="1"/>
</dbReference>
<evidence type="ECO:0000313" key="6">
    <source>
        <dbReference type="Proteomes" id="UP000798808"/>
    </source>
</evidence>
<reference evidence="5 6" key="1">
    <citation type="submission" date="2019-02" db="EMBL/GenBank/DDBJ databases">
        <authorList>
            <person name="Goldberg S.R."/>
            <person name="Haltli B.A."/>
            <person name="Correa H."/>
            <person name="Russell K.G."/>
        </authorList>
    </citation>
    <scope>NUCLEOTIDE SEQUENCE [LARGE SCALE GENOMIC DNA]</scope>
    <source>
        <strain evidence="5 6">JCM 16186</strain>
    </source>
</reference>
<dbReference type="Gene3D" id="2.60.40.10">
    <property type="entry name" value="Immunoglobulins"/>
    <property type="match status" value="1"/>
</dbReference>
<evidence type="ECO:0000256" key="2">
    <source>
        <dbReference type="SAM" id="Phobius"/>
    </source>
</evidence>
<feature type="transmembrane region" description="Helical" evidence="2">
    <location>
        <begin position="788"/>
        <end position="806"/>
    </location>
</feature>
<dbReference type="InterPro" id="IPR015943">
    <property type="entry name" value="WD40/YVTN_repeat-like_dom_sf"/>
</dbReference>
<organism evidence="5 6">
    <name type="scientific">Fulvivirga kasyanovii</name>
    <dbReference type="NCBI Taxonomy" id="396812"/>
    <lineage>
        <taxon>Bacteria</taxon>
        <taxon>Pseudomonadati</taxon>
        <taxon>Bacteroidota</taxon>
        <taxon>Cytophagia</taxon>
        <taxon>Cytophagales</taxon>
        <taxon>Fulvivirgaceae</taxon>
        <taxon>Fulvivirga</taxon>
    </lineage>
</organism>
<comment type="caution">
    <text evidence="5">The sequence shown here is derived from an EMBL/GenBank/DDBJ whole genome shotgun (WGS) entry which is preliminary data.</text>
</comment>
<keyword evidence="6" id="KW-1185">Reference proteome</keyword>
<feature type="domain" description="Two component regulator three Y" evidence="4">
    <location>
        <begin position="721"/>
        <end position="770"/>
    </location>
</feature>
<keyword evidence="2" id="KW-0812">Transmembrane</keyword>
<protein>
    <recommendedName>
        <fullName evidence="4">Two component regulator three Y domain-containing protein</fullName>
    </recommendedName>
</protein>
<feature type="chain" id="PRO_5046875217" description="Two component regulator three Y domain-containing protein" evidence="3">
    <location>
        <begin position="20"/>
        <end position="897"/>
    </location>
</feature>
<sequence length="897" mass="102077">MKKFFLVQLLLFLFFFSKAQDGDFYLTHYSPTGSRVDNVNFDIVQDHRGIICIANRAGILTFDGRNWDFSKTPSAIFSLAISSSNVIYAGGRSGFGRLSRDANYNLSYVSLSDRVPEAKDIFTILIQGDTLYAINESHIFLYNIESGSIQKISPRYSGKLVNLLSLEGKVYALTTNSGMQLIDGTKLVSPANRALRDLEPGFICEGPNGKGYLIGNTDHELFLYKQNKLKPLKISNDQGYLAESGVQKGIWFSDSLAAISTLKGGVVFIDPIKGEIKEIINYQTGLPDNEILALAIDQNLGIWAAHAVGLTRISPTFPFKNFNRYPGLQGKMLSARDHRGKLYVGTSLGVYHLDEIRNYNETVHYVKVPGSQDEEPEVEAEEEAAGKSGGIFSFLKRDRDKKDTDIKPAEKQERKTAPVYKAQIERELQSIKYRYKKIEGIESKTFQFASAGGRLFCGGLDGLFEITDGKATPISRLPVRYFYVSESLGKIFTSTYTDELKVFNYRAEGLPEMEVFGDYKDYVQHIFEDKHHRIWFCSTNDLYWIRLKGDQITEMDEYHIENPYFYETYGTASGDSILFINESGIFTIQDGKNTLQKVRSASNIDRYLAGADGKVWIHADQRWSTLVREKTSDKLNLLSLFKNINYIATDDRKEEYWVITDNNDLYKLAQPTLSTISNGYKLYLKDIKTNSEILPPAPKLVFEQQNSNLIFEFVQPEYSGVLDIQYSYKLDGLNDQWSEWSSNYNEINFPYLPEGEYVLKVKSRNTLGAINEAAPVHFKVIPPYWKRAWFYALEFLTMALLLFISVKLKKLDTKYHLVSRLLAVLTLIIIIEFIQTVAENEFGSSSSPVLDFIMQVLIALIILPFEGILRKYIFKGNEVKVSDIIKIRNKQVNPKTK</sequence>
<feature type="transmembrane region" description="Helical" evidence="2">
    <location>
        <begin position="818"/>
        <end position="837"/>
    </location>
</feature>
<gene>
    <name evidence="5" type="ORF">E1163_24795</name>
</gene>
<evidence type="ECO:0000259" key="4">
    <source>
        <dbReference type="Pfam" id="PF07495"/>
    </source>
</evidence>
<dbReference type="InterPro" id="IPR011047">
    <property type="entry name" value="Quinoprotein_ADH-like_sf"/>
</dbReference>
<evidence type="ECO:0000256" key="1">
    <source>
        <dbReference type="ARBA" id="ARBA00022553"/>
    </source>
</evidence>
<evidence type="ECO:0000313" key="5">
    <source>
        <dbReference type="EMBL" id="MTI28198.1"/>
    </source>
</evidence>
<evidence type="ECO:0000256" key="3">
    <source>
        <dbReference type="SAM" id="SignalP"/>
    </source>
</evidence>
<accession>A0ABW9RW37</accession>
<keyword evidence="2" id="KW-0472">Membrane</keyword>
<dbReference type="Proteomes" id="UP000798808">
    <property type="component" value="Unassembled WGS sequence"/>
</dbReference>